<keyword evidence="4" id="KW-1185">Reference proteome</keyword>
<dbReference type="AlphaFoldDB" id="A0A517PBF7"/>
<keyword evidence="2" id="KW-0472">Membrane</keyword>
<feature type="transmembrane region" description="Helical" evidence="2">
    <location>
        <begin position="35"/>
        <end position="64"/>
    </location>
</feature>
<dbReference type="Proteomes" id="UP000318741">
    <property type="component" value="Chromosome"/>
</dbReference>
<feature type="region of interest" description="Disordered" evidence="1">
    <location>
        <begin position="141"/>
        <end position="180"/>
    </location>
</feature>
<feature type="compositionally biased region" description="Acidic residues" evidence="1">
    <location>
        <begin position="148"/>
        <end position="168"/>
    </location>
</feature>
<accession>A0A517PBF7</accession>
<protein>
    <submittedName>
        <fullName evidence="3">Uncharacterized protein</fullName>
    </submittedName>
</protein>
<evidence type="ECO:0000256" key="1">
    <source>
        <dbReference type="SAM" id="MobiDB-lite"/>
    </source>
</evidence>
<evidence type="ECO:0000313" key="4">
    <source>
        <dbReference type="Proteomes" id="UP000318741"/>
    </source>
</evidence>
<reference evidence="3 4" key="1">
    <citation type="submission" date="2019-02" db="EMBL/GenBank/DDBJ databases">
        <title>Deep-cultivation of Planctomycetes and their phenomic and genomic characterization uncovers novel biology.</title>
        <authorList>
            <person name="Wiegand S."/>
            <person name="Jogler M."/>
            <person name="Boedeker C."/>
            <person name="Pinto D."/>
            <person name="Vollmers J."/>
            <person name="Rivas-Marin E."/>
            <person name="Kohn T."/>
            <person name="Peeters S.H."/>
            <person name="Heuer A."/>
            <person name="Rast P."/>
            <person name="Oberbeckmann S."/>
            <person name="Bunk B."/>
            <person name="Jeske O."/>
            <person name="Meyerdierks A."/>
            <person name="Storesund J.E."/>
            <person name="Kallscheuer N."/>
            <person name="Luecker S."/>
            <person name="Lage O.M."/>
            <person name="Pohl T."/>
            <person name="Merkel B.J."/>
            <person name="Hornburger P."/>
            <person name="Mueller R.-W."/>
            <person name="Bruemmer F."/>
            <person name="Labrenz M."/>
            <person name="Spormann A.M."/>
            <person name="Op den Camp H."/>
            <person name="Overmann J."/>
            <person name="Amann R."/>
            <person name="Jetten M.S.M."/>
            <person name="Mascher T."/>
            <person name="Medema M.H."/>
            <person name="Devos D.P."/>
            <person name="Kaster A.-K."/>
            <person name="Ovreas L."/>
            <person name="Rohde M."/>
            <person name="Galperin M.Y."/>
            <person name="Jogler C."/>
        </authorList>
    </citation>
    <scope>NUCLEOTIDE SEQUENCE [LARGE SCALE GENOMIC DNA]</scope>
    <source>
        <strain evidence="3 4">CA12</strain>
    </source>
</reference>
<dbReference type="EMBL" id="CP036265">
    <property type="protein sequence ID" value="QDT16715.1"/>
    <property type="molecule type" value="Genomic_DNA"/>
</dbReference>
<feature type="transmembrane region" description="Helical" evidence="2">
    <location>
        <begin position="7"/>
        <end position="29"/>
    </location>
</feature>
<organism evidence="3 4">
    <name type="scientific">Alienimonas californiensis</name>
    <dbReference type="NCBI Taxonomy" id="2527989"/>
    <lineage>
        <taxon>Bacteria</taxon>
        <taxon>Pseudomonadati</taxon>
        <taxon>Planctomycetota</taxon>
        <taxon>Planctomycetia</taxon>
        <taxon>Planctomycetales</taxon>
        <taxon>Planctomycetaceae</taxon>
        <taxon>Alienimonas</taxon>
    </lineage>
</organism>
<gene>
    <name evidence="3" type="ORF">CA12_28210</name>
</gene>
<keyword evidence="2" id="KW-0812">Transmembrane</keyword>
<dbReference type="KEGG" id="acaf:CA12_28210"/>
<dbReference type="OrthoDB" id="292328at2"/>
<proteinExistence type="predicted"/>
<evidence type="ECO:0000256" key="2">
    <source>
        <dbReference type="SAM" id="Phobius"/>
    </source>
</evidence>
<evidence type="ECO:0000313" key="3">
    <source>
        <dbReference type="EMBL" id="QDT16715.1"/>
    </source>
</evidence>
<name>A0A517PBF7_9PLAN</name>
<keyword evidence="2" id="KW-1133">Transmembrane helix</keyword>
<sequence length="180" mass="18420">MTSRSFALSSLVAAIPGAAVATFIVMAILEHSGEIFASIPLAASLIVALICGVIVTLAPIVIFFRGGKPAQARAVGGPLPMGGSGEVYVAEGSSDELGAAESSAILAAAGTSNEILVDDEGESGIDEFDDDDAFGDSAEFVEAGSAEFDAEDEDSFSDFDDDADDNDGDHDSFFDQPSQK</sequence>
<dbReference type="RefSeq" id="WP_145359653.1">
    <property type="nucleotide sequence ID" value="NZ_CP036265.1"/>
</dbReference>